<dbReference type="GO" id="GO:0004747">
    <property type="term" value="F:ribokinase activity"/>
    <property type="evidence" value="ECO:0007669"/>
    <property type="project" value="InterPro"/>
</dbReference>
<keyword evidence="6" id="KW-0460">Magnesium</keyword>
<dbReference type="Proteomes" id="UP001313282">
    <property type="component" value="Unassembled WGS sequence"/>
</dbReference>
<keyword evidence="1" id="KW-0808">Transferase</keyword>
<keyword evidence="11" id="KW-1185">Reference proteome</keyword>
<reference evidence="10 11" key="1">
    <citation type="submission" date="2019-10" db="EMBL/GenBank/DDBJ databases">
        <authorList>
            <person name="Palmer J.M."/>
        </authorList>
    </citation>
    <scope>NUCLEOTIDE SEQUENCE [LARGE SCALE GENOMIC DNA]</scope>
    <source>
        <strain evidence="10 11">TWF718</strain>
    </source>
</reference>
<dbReference type="GO" id="GO:0046872">
    <property type="term" value="F:metal ion binding"/>
    <property type="evidence" value="ECO:0007669"/>
    <property type="project" value="UniProtKB-KW"/>
</dbReference>
<dbReference type="SUPFAM" id="SSF53613">
    <property type="entry name" value="Ribokinase-like"/>
    <property type="match status" value="1"/>
</dbReference>
<dbReference type="PRINTS" id="PR00990">
    <property type="entry name" value="RIBOKINASE"/>
</dbReference>
<evidence type="ECO:0000256" key="7">
    <source>
        <dbReference type="ARBA" id="ARBA00022958"/>
    </source>
</evidence>
<evidence type="ECO:0000256" key="8">
    <source>
        <dbReference type="ARBA" id="ARBA00023277"/>
    </source>
</evidence>
<evidence type="ECO:0000313" key="10">
    <source>
        <dbReference type="EMBL" id="KAK6336890.1"/>
    </source>
</evidence>
<evidence type="ECO:0000256" key="5">
    <source>
        <dbReference type="ARBA" id="ARBA00022840"/>
    </source>
</evidence>
<evidence type="ECO:0000313" key="11">
    <source>
        <dbReference type="Proteomes" id="UP001313282"/>
    </source>
</evidence>
<keyword evidence="7" id="KW-0630">Potassium</keyword>
<feature type="domain" description="Carbohydrate kinase PfkB" evidence="9">
    <location>
        <begin position="120"/>
        <end position="436"/>
    </location>
</feature>
<sequence length="441" mass="47296">MSTRWSGSANVGARGAEHTTEYLVSIIMSNPKSGAVLFSLVPIKAEDSSIKYASLRIGLYLGPRDTKSNKIDTIVPVCSSRRKFITGHTPHTSHILLRNNTQKDLVTTVIYNKCLVMGGYIAVIGALNVDLIFTSEKPLGIGESINTLNFAKMHGGKGANTAVAAHRFCLQGPETGSDRTLSTDIDIQVALHGAVGGDEYGRLLKEELAEAGIDVSGVDTLPSSVSGICCVLVDAKTGESSNIAYQGANINWRPSAALMDRLQGSKGPDRPDLIILHLDTSLEVVRKILKTAAEFKIDTLLNPSPVTDLGTEIYHNLTHLILNEPEAMRLSRVDFGKFPTKAAWQKAGMYFIKLGVIHVVITLGAKGAYYITADRSGLVSLTENVNVIDSTGAGDTFTGTYAVEYVRKKRLGIWNVTTAVERACKAATATVGRLGAHDLGL</sequence>
<evidence type="ECO:0000256" key="4">
    <source>
        <dbReference type="ARBA" id="ARBA00022777"/>
    </source>
</evidence>
<dbReference type="InterPro" id="IPR011611">
    <property type="entry name" value="PfkB_dom"/>
</dbReference>
<keyword evidence="4" id="KW-0418">Kinase</keyword>
<dbReference type="PANTHER" id="PTHR10584">
    <property type="entry name" value="SUGAR KINASE"/>
    <property type="match status" value="1"/>
</dbReference>
<evidence type="ECO:0000259" key="9">
    <source>
        <dbReference type="Pfam" id="PF00294"/>
    </source>
</evidence>
<evidence type="ECO:0000256" key="2">
    <source>
        <dbReference type="ARBA" id="ARBA00022723"/>
    </source>
</evidence>
<keyword evidence="8" id="KW-0119">Carbohydrate metabolism</keyword>
<evidence type="ECO:0000256" key="6">
    <source>
        <dbReference type="ARBA" id="ARBA00022842"/>
    </source>
</evidence>
<keyword evidence="2" id="KW-0479">Metal-binding</keyword>
<dbReference type="AlphaFoldDB" id="A0AAN8MMW7"/>
<dbReference type="GO" id="GO:0006014">
    <property type="term" value="P:D-ribose metabolic process"/>
    <property type="evidence" value="ECO:0007669"/>
    <property type="project" value="InterPro"/>
</dbReference>
<dbReference type="InterPro" id="IPR002139">
    <property type="entry name" value="Ribo/fructo_kinase"/>
</dbReference>
<name>A0AAN8MMW7_9PEZI</name>
<dbReference type="PANTHER" id="PTHR10584:SF166">
    <property type="entry name" value="RIBOKINASE"/>
    <property type="match status" value="1"/>
</dbReference>
<dbReference type="EMBL" id="JAVHNR010000007">
    <property type="protein sequence ID" value="KAK6336890.1"/>
    <property type="molecule type" value="Genomic_DNA"/>
</dbReference>
<keyword evidence="3" id="KW-0547">Nucleotide-binding</keyword>
<proteinExistence type="predicted"/>
<dbReference type="InterPro" id="IPR011877">
    <property type="entry name" value="Ribokinase"/>
</dbReference>
<evidence type="ECO:0000256" key="3">
    <source>
        <dbReference type="ARBA" id="ARBA00022741"/>
    </source>
</evidence>
<protein>
    <recommendedName>
        <fullName evidence="9">Carbohydrate kinase PfkB domain-containing protein</fullName>
    </recommendedName>
</protein>
<accession>A0AAN8MMW7</accession>
<comment type="caution">
    <text evidence="10">The sequence shown here is derived from an EMBL/GenBank/DDBJ whole genome shotgun (WGS) entry which is preliminary data.</text>
</comment>
<dbReference type="CDD" id="cd01174">
    <property type="entry name" value="ribokinase"/>
    <property type="match status" value="1"/>
</dbReference>
<gene>
    <name evidence="10" type="ORF">TWF718_009678</name>
</gene>
<dbReference type="Pfam" id="PF00294">
    <property type="entry name" value="PfkB"/>
    <property type="match status" value="1"/>
</dbReference>
<dbReference type="InterPro" id="IPR029056">
    <property type="entry name" value="Ribokinase-like"/>
</dbReference>
<evidence type="ECO:0000256" key="1">
    <source>
        <dbReference type="ARBA" id="ARBA00022679"/>
    </source>
</evidence>
<dbReference type="Gene3D" id="3.40.1190.20">
    <property type="match status" value="1"/>
</dbReference>
<dbReference type="GO" id="GO:0005524">
    <property type="term" value="F:ATP binding"/>
    <property type="evidence" value="ECO:0007669"/>
    <property type="project" value="UniProtKB-KW"/>
</dbReference>
<organism evidence="10 11">
    <name type="scientific">Orbilia javanica</name>
    <dbReference type="NCBI Taxonomy" id="47235"/>
    <lineage>
        <taxon>Eukaryota</taxon>
        <taxon>Fungi</taxon>
        <taxon>Dikarya</taxon>
        <taxon>Ascomycota</taxon>
        <taxon>Pezizomycotina</taxon>
        <taxon>Orbiliomycetes</taxon>
        <taxon>Orbiliales</taxon>
        <taxon>Orbiliaceae</taxon>
        <taxon>Orbilia</taxon>
    </lineage>
</organism>
<keyword evidence="5" id="KW-0067">ATP-binding</keyword>